<dbReference type="InterPro" id="IPR035929">
    <property type="entry name" value="CoaB-like_sf"/>
</dbReference>
<comment type="function">
    <text evidence="4">Catalyzes two steps in the biosynthesis of coenzyme A. In the first step cysteine is conjugated to 4'-phosphopantothenate to form 4-phosphopantothenoylcysteine, in the latter compound is decarboxylated to form 4'-phosphopantotheine.</text>
</comment>
<comment type="catalytic activity">
    <reaction evidence="3 4">
        <text>(R)-4'-phosphopantothenate + L-cysteine + CTP = N-[(R)-4-phosphopantothenoyl]-L-cysteine + CMP + diphosphate + H(+)</text>
        <dbReference type="Rhea" id="RHEA:19397"/>
        <dbReference type="ChEBI" id="CHEBI:10986"/>
        <dbReference type="ChEBI" id="CHEBI:15378"/>
        <dbReference type="ChEBI" id="CHEBI:33019"/>
        <dbReference type="ChEBI" id="CHEBI:35235"/>
        <dbReference type="ChEBI" id="CHEBI:37563"/>
        <dbReference type="ChEBI" id="CHEBI:59458"/>
        <dbReference type="ChEBI" id="CHEBI:60377"/>
        <dbReference type="EC" id="6.3.2.5"/>
    </reaction>
</comment>
<comment type="cofactor">
    <cofactor evidence="3">
        <name>FMN</name>
        <dbReference type="ChEBI" id="CHEBI:58210"/>
    </cofactor>
    <text evidence="3">Binds 1 FMN per subunit.</text>
</comment>
<feature type="binding site" evidence="3">
    <location>
        <position position="271"/>
    </location>
    <ligand>
        <name>CTP</name>
        <dbReference type="ChEBI" id="CHEBI:37563"/>
    </ligand>
</feature>
<dbReference type="PANTHER" id="PTHR14359:SF6">
    <property type="entry name" value="PHOSPHOPANTOTHENOYLCYSTEINE DECARBOXYLASE"/>
    <property type="match status" value="1"/>
</dbReference>
<reference evidence="7 8" key="1">
    <citation type="journal article" date="1998" name="Nature">
        <title>The complete genome of the hyperthermophilic bacterium Aquifex aeolicus.</title>
        <authorList>
            <person name="Deckert G."/>
            <person name="Warren P.V."/>
            <person name="Gaasterland T."/>
            <person name="Young W.G."/>
            <person name="Lenox A.L."/>
            <person name="Graham D.E."/>
            <person name="Overbeek R."/>
            <person name="Snead M.A."/>
            <person name="Keller M."/>
            <person name="Aujay M."/>
            <person name="Huber R."/>
            <person name="Feldman R.A."/>
            <person name="Short J.M."/>
            <person name="Olson G.J."/>
            <person name="Swanson R.V."/>
        </authorList>
    </citation>
    <scope>NUCLEOTIDE SEQUENCE [LARGE SCALE GENOMIC DNA]</scope>
    <source>
        <strain evidence="7 8">VF5</strain>
    </source>
</reference>
<dbReference type="Gene3D" id="3.40.50.10300">
    <property type="entry name" value="CoaB-like"/>
    <property type="match status" value="1"/>
</dbReference>
<keyword evidence="3" id="KW-0479">Metal-binding</keyword>
<protein>
    <recommendedName>
        <fullName evidence="3">Coenzyme A biosynthesis bifunctional protein CoaBC</fullName>
    </recommendedName>
    <alternativeName>
        <fullName evidence="3">DNA/pantothenate metabolism flavoprotein</fullName>
    </alternativeName>
    <alternativeName>
        <fullName evidence="3">Phosphopantothenoylcysteine synthetase/decarboxylase</fullName>
        <shortName evidence="3">PPCS-PPCDC</shortName>
    </alternativeName>
    <domain>
        <recommendedName>
            <fullName evidence="3">Phosphopantothenoylcysteine decarboxylase</fullName>
            <shortName evidence="3">PPC decarboxylase</shortName>
            <shortName evidence="3">PPC-DC</shortName>
            <ecNumber evidence="3">4.1.1.36</ecNumber>
        </recommendedName>
        <alternativeName>
            <fullName evidence="3">CoaC</fullName>
        </alternativeName>
    </domain>
    <domain>
        <recommendedName>
            <fullName evidence="3">Phosphopantothenate--cysteine ligase</fullName>
            <ecNumber evidence="3">6.3.2.5</ecNumber>
        </recommendedName>
        <alternativeName>
            <fullName evidence="3">CoaB</fullName>
        </alternativeName>
        <alternativeName>
            <fullName evidence="3">Phosphopantothenoylcysteine synthetase</fullName>
            <shortName evidence="3">PPC synthetase</shortName>
            <shortName evidence="3">PPC-S</shortName>
        </alternativeName>
    </domain>
</protein>
<evidence type="ECO:0000256" key="2">
    <source>
        <dbReference type="ARBA" id="ARBA00023239"/>
    </source>
</evidence>
<dbReference type="HAMAP" id="MF_02225">
    <property type="entry name" value="CoaBC"/>
    <property type="match status" value="1"/>
</dbReference>
<dbReference type="AlphaFoldDB" id="O66997"/>
<comment type="similarity">
    <text evidence="3 4">In the C-terminal section; belongs to the PPC synthetase family.</text>
</comment>
<dbReference type="GO" id="GO:0015941">
    <property type="term" value="P:pantothenate catabolic process"/>
    <property type="evidence" value="ECO:0007669"/>
    <property type="project" value="InterPro"/>
</dbReference>
<dbReference type="GO" id="GO:0015937">
    <property type="term" value="P:coenzyme A biosynthetic process"/>
    <property type="evidence" value="ECO:0000318"/>
    <property type="project" value="GO_Central"/>
</dbReference>
<dbReference type="EnsemblBacteria" id="AAC06944">
    <property type="protein sequence ID" value="AAC06944"/>
    <property type="gene ID" value="aq_815"/>
</dbReference>
<dbReference type="InterPro" id="IPR007085">
    <property type="entry name" value="DNA/pantothenate-metab_flavo_C"/>
</dbReference>
<dbReference type="EC" id="4.1.1.36" evidence="3"/>
<proteinExistence type="inferred from homology"/>
<dbReference type="STRING" id="224324.aq_815"/>
<dbReference type="KEGG" id="aae:aq_815"/>
<keyword evidence="3 4" id="KW-0288">FMN</keyword>
<feature type="active site" description="Proton donor" evidence="3">
    <location>
        <position position="151"/>
    </location>
</feature>
<organism evidence="7 8">
    <name type="scientific">Aquifex aeolicus (strain VF5)</name>
    <dbReference type="NCBI Taxonomy" id="224324"/>
    <lineage>
        <taxon>Bacteria</taxon>
        <taxon>Pseudomonadati</taxon>
        <taxon>Aquificota</taxon>
        <taxon>Aquificia</taxon>
        <taxon>Aquificales</taxon>
        <taxon>Aquificaceae</taxon>
        <taxon>Aquifex</taxon>
    </lineage>
</organism>
<dbReference type="InterPro" id="IPR005252">
    <property type="entry name" value="CoaBC"/>
</dbReference>
<dbReference type="InterPro" id="IPR036551">
    <property type="entry name" value="Flavin_trans-like"/>
</dbReference>
<feature type="domain" description="DNA/pantothenate metabolism flavoprotein C-terminal" evidence="6">
    <location>
        <begin position="178"/>
        <end position="380"/>
    </location>
</feature>
<feature type="binding site" evidence="3">
    <location>
        <position position="314"/>
    </location>
    <ligand>
        <name>CTP</name>
        <dbReference type="ChEBI" id="CHEBI:37563"/>
    </ligand>
</feature>
<dbReference type="InterPro" id="IPR003382">
    <property type="entry name" value="Flavoprotein"/>
</dbReference>
<feature type="binding site" evidence="3">
    <location>
        <begin position="296"/>
        <end position="299"/>
    </location>
    <ligand>
        <name>CTP</name>
        <dbReference type="ChEBI" id="CHEBI:37563"/>
    </ligand>
</feature>
<dbReference type="GO" id="GO:0004632">
    <property type="term" value="F:phosphopantothenate--cysteine ligase activity"/>
    <property type="evidence" value="ECO:0007669"/>
    <property type="project" value="UniProtKB-UniRule"/>
</dbReference>
<name>O66997_AQUAE</name>
<dbReference type="PATRIC" id="fig|224324.8.peg.643"/>
<feature type="binding site" evidence="3">
    <location>
        <position position="281"/>
    </location>
    <ligand>
        <name>CTP</name>
        <dbReference type="ChEBI" id="CHEBI:37563"/>
    </ligand>
</feature>
<gene>
    <name evidence="7" type="primary">dfp</name>
    <name evidence="3" type="synonym">coaBC</name>
    <name evidence="7" type="ordered locus">aq_815</name>
</gene>
<dbReference type="Gene3D" id="3.40.50.1950">
    <property type="entry name" value="Flavin prenyltransferase-like"/>
    <property type="match status" value="1"/>
</dbReference>
<feature type="region of interest" description="Phosphopantothenoylcysteine decarboxylase" evidence="3">
    <location>
        <begin position="1"/>
        <end position="182"/>
    </location>
</feature>
<evidence type="ECO:0000313" key="8">
    <source>
        <dbReference type="Proteomes" id="UP000000798"/>
    </source>
</evidence>
<evidence type="ECO:0000313" key="7">
    <source>
        <dbReference type="EMBL" id="AAC06944.1"/>
    </source>
</evidence>
<dbReference type="FunCoup" id="O66997">
    <property type="interactions" value="472"/>
</dbReference>
<dbReference type="OrthoDB" id="9802554at2"/>
<evidence type="ECO:0000256" key="3">
    <source>
        <dbReference type="HAMAP-Rule" id="MF_02225"/>
    </source>
</evidence>
<dbReference type="Pfam" id="PF02441">
    <property type="entry name" value="Flavoprotein"/>
    <property type="match status" value="1"/>
</dbReference>
<keyword evidence="3 4" id="KW-0436">Ligase</keyword>
<keyword evidence="3 4" id="KW-0285">Flavoprotein</keyword>
<evidence type="ECO:0000256" key="4">
    <source>
        <dbReference type="RuleBase" id="RU364078"/>
    </source>
</evidence>
<comment type="pathway">
    <text evidence="3 4">Cofactor biosynthesis; coenzyme A biosynthesis; CoA from (R)-pantothenate: step 3/5.</text>
</comment>
<dbReference type="InParanoid" id="O66997"/>
<dbReference type="RefSeq" id="WP_010880496.1">
    <property type="nucleotide sequence ID" value="NC_000918.1"/>
</dbReference>
<comment type="caution">
    <text evidence="3">Lacks conserved residue(s) required for the propagation of feature annotation.</text>
</comment>
<dbReference type="GO" id="GO:0046872">
    <property type="term" value="F:metal ion binding"/>
    <property type="evidence" value="ECO:0007669"/>
    <property type="project" value="UniProtKB-KW"/>
</dbReference>
<dbReference type="Pfam" id="PF04127">
    <property type="entry name" value="DFP"/>
    <property type="match status" value="1"/>
</dbReference>
<keyword evidence="1 3" id="KW-0210">Decarboxylase</keyword>
<dbReference type="NCBIfam" id="TIGR00521">
    <property type="entry name" value="coaBC_dfp"/>
    <property type="match status" value="1"/>
</dbReference>
<evidence type="ECO:0000256" key="1">
    <source>
        <dbReference type="ARBA" id="ARBA00022793"/>
    </source>
</evidence>
<dbReference type="EMBL" id="AE000657">
    <property type="protein sequence ID" value="AAC06944.1"/>
    <property type="molecule type" value="Genomic_DNA"/>
</dbReference>
<dbReference type="HOGENOM" id="CLU_033319_0_1_0"/>
<dbReference type="UniPathway" id="UPA00241">
    <property type="reaction ID" value="UER00353"/>
</dbReference>
<dbReference type="GO" id="GO:0071513">
    <property type="term" value="C:phosphopantothenoylcysteine decarboxylase complex"/>
    <property type="evidence" value="ECO:0000318"/>
    <property type="project" value="GO_Central"/>
</dbReference>
<feature type="binding site" evidence="3">
    <location>
        <position position="332"/>
    </location>
    <ligand>
        <name>CTP</name>
        <dbReference type="ChEBI" id="CHEBI:37563"/>
    </ligand>
</feature>
<evidence type="ECO:0000259" key="5">
    <source>
        <dbReference type="Pfam" id="PF02441"/>
    </source>
</evidence>
<dbReference type="SUPFAM" id="SSF52507">
    <property type="entry name" value="Homo-oligomeric flavin-containing Cys decarboxylases, HFCD"/>
    <property type="match status" value="1"/>
</dbReference>
<dbReference type="GO" id="GO:0004633">
    <property type="term" value="F:phosphopantothenoylcysteine decarboxylase activity"/>
    <property type="evidence" value="ECO:0000318"/>
    <property type="project" value="GO_Central"/>
</dbReference>
<comment type="catalytic activity">
    <reaction evidence="3 4">
        <text>N-[(R)-4-phosphopantothenoyl]-L-cysteine + H(+) = (R)-4'-phosphopantetheine + CO2</text>
        <dbReference type="Rhea" id="RHEA:16793"/>
        <dbReference type="ChEBI" id="CHEBI:15378"/>
        <dbReference type="ChEBI" id="CHEBI:16526"/>
        <dbReference type="ChEBI" id="CHEBI:59458"/>
        <dbReference type="ChEBI" id="CHEBI:61723"/>
        <dbReference type="EC" id="4.1.1.36"/>
    </reaction>
</comment>
<evidence type="ECO:0000259" key="6">
    <source>
        <dbReference type="Pfam" id="PF04127"/>
    </source>
</evidence>
<dbReference type="EC" id="6.3.2.5" evidence="3"/>
<keyword evidence="3" id="KW-0460">Magnesium</keyword>
<feature type="region of interest" description="Phosphopantothenate--cysteine ligase" evidence="3">
    <location>
        <begin position="183"/>
        <end position="388"/>
    </location>
</feature>
<dbReference type="eggNOG" id="COG0452">
    <property type="taxonomic scope" value="Bacteria"/>
</dbReference>
<comment type="function">
    <text evidence="3">Catalyzes two sequential steps in the biosynthesis of coenzyme A. In the first step cysteine is conjugated to 4'-phosphopantothenate to form 4-phosphopantothenoylcysteine. In the second step the latter compound is decarboxylated to form 4'-phosphopantotheine.</text>
</comment>
<comment type="similarity">
    <text evidence="3 4">In the N-terminal section; belongs to the HFCD (homo-oligomeric flavin containing Cys decarboxylase) superfamily.</text>
</comment>
<keyword evidence="8" id="KW-1185">Reference proteome</keyword>
<dbReference type="SUPFAM" id="SSF102645">
    <property type="entry name" value="CoaB-like"/>
    <property type="match status" value="1"/>
</dbReference>
<dbReference type="GO" id="GO:0010181">
    <property type="term" value="F:FMN binding"/>
    <property type="evidence" value="ECO:0000318"/>
    <property type="project" value="GO_Central"/>
</dbReference>
<comment type="pathway">
    <text evidence="3 4">Cofactor biosynthesis; coenzyme A biosynthesis; CoA from (R)-pantothenate: step 2/5.</text>
</comment>
<dbReference type="Proteomes" id="UP000000798">
    <property type="component" value="Chromosome"/>
</dbReference>
<dbReference type="PIR" id="B70371">
    <property type="entry name" value="B70371"/>
</dbReference>
<accession>O66997</accession>
<keyword evidence="3" id="KW-0511">Multifunctional enzyme</keyword>
<feature type="domain" description="Flavoprotein" evidence="5">
    <location>
        <begin position="1"/>
        <end position="144"/>
    </location>
</feature>
<comment type="cofactor">
    <cofactor evidence="3">
        <name>Mg(2+)</name>
        <dbReference type="ChEBI" id="CHEBI:18420"/>
    </cofactor>
</comment>
<feature type="binding site" evidence="3">
    <location>
        <position position="328"/>
    </location>
    <ligand>
        <name>CTP</name>
        <dbReference type="ChEBI" id="CHEBI:37563"/>
    </ligand>
</feature>
<dbReference type="PANTHER" id="PTHR14359">
    <property type="entry name" value="HOMO-OLIGOMERIC FLAVIN CONTAINING CYS DECARBOXYLASE FAMILY"/>
    <property type="match status" value="1"/>
</dbReference>
<keyword evidence="2 3" id="KW-0456">Lyase</keyword>
<sequence>MNILIGVCGGIASYKVCELVRELKRKGHSVKTILTPFAEKFMSPLTFQTLSGNKAYTDKDWEEEPLAHINLARWADVFLIAPATANTIAKIANGISDNLLTTTILAYGKPLLVAPAMNTVMYKSPSTQENLKKLKEWGHVIIEPEFGVLACKEVGEGKLASIDRLIDWIYYVSEEKPLKGKKVLITCGATKEFIDPVRFISNYSSGEMGFSLARIFRWKGAEVKVIAGTTTAKEPPEVEIIRVQTTEEMREKVLEHYDWADIVVMNAAVADFKPSKVSKEKIKKRDKILLELVKNPDILEELGRKKGYKILVGFALESDNLLEYAREKLERKNLDLIVANPVKVMGKKEHEGYLITKDQIVELPKGSKLENARFIVEFIIGNVLRGGE</sequence>